<dbReference type="EMBL" id="JBHSLA010000003">
    <property type="protein sequence ID" value="MFC5195381.1"/>
    <property type="molecule type" value="Genomic_DNA"/>
</dbReference>
<dbReference type="RefSeq" id="WP_376860163.1">
    <property type="nucleotide sequence ID" value="NZ_JBHSLA010000003.1"/>
</dbReference>
<evidence type="ECO:0000313" key="2">
    <source>
        <dbReference type="Proteomes" id="UP001596162"/>
    </source>
</evidence>
<reference evidence="2" key="1">
    <citation type="journal article" date="2019" name="Int. J. Syst. Evol. Microbiol.">
        <title>The Global Catalogue of Microorganisms (GCM) 10K type strain sequencing project: providing services to taxonomists for standard genome sequencing and annotation.</title>
        <authorList>
            <consortium name="The Broad Institute Genomics Platform"/>
            <consortium name="The Broad Institute Genome Sequencing Center for Infectious Disease"/>
            <person name="Wu L."/>
            <person name="Ma J."/>
        </authorList>
    </citation>
    <scope>NUCLEOTIDE SEQUENCE [LARGE SCALE GENOMIC DNA]</scope>
    <source>
        <strain evidence="2">JCM 17978</strain>
    </source>
</reference>
<sequence length="71" mass="8025">MKSIEKTCQNCIHFFISGMLQSWGEGAGYCLLIQNNKSKQILKNVIRQANKDALMGLKDTCNKFESAENLK</sequence>
<protein>
    <submittedName>
        <fullName evidence="1">Uncharacterized protein</fullName>
    </submittedName>
</protein>
<proteinExistence type="predicted"/>
<organism evidence="1 2">
    <name type="scientific">Bizionia hallyeonensis</name>
    <dbReference type="NCBI Taxonomy" id="1123757"/>
    <lineage>
        <taxon>Bacteria</taxon>
        <taxon>Pseudomonadati</taxon>
        <taxon>Bacteroidota</taxon>
        <taxon>Flavobacteriia</taxon>
        <taxon>Flavobacteriales</taxon>
        <taxon>Flavobacteriaceae</taxon>
        <taxon>Bizionia</taxon>
    </lineage>
</organism>
<accession>A0ABW0C636</accession>
<gene>
    <name evidence="1" type="ORF">ACFPH8_08595</name>
</gene>
<evidence type="ECO:0000313" key="1">
    <source>
        <dbReference type="EMBL" id="MFC5195381.1"/>
    </source>
</evidence>
<comment type="caution">
    <text evidence="1">The sequence shown here is derived from an EMBL/GenBank/DDBJ whole genome shotgun (WGS) entry which is preliminary data.</text>
</comment>
<keyword evidence="2" id="KW-1185">Reference proteome</keyword>
<dbReference type="Proteomes" id="UP001596162">
    <property type="component" value="Unassembled WGS sequence"/>
</dbReference>
<name>A0ABW0C636_9FLAO</name>